<dbReference type="SUPFAM" id="SSF46689">
    <property type="entry name" value="Homeodomain-like"/>
    <property type="match status" value="1"/>
</dbReference>
<dbReference type="Proteomes" id="UP000515152">
    <property type="component" value="Chromosome 13"/>
</dbReference>
<evidence type="ECO:0000256" key="4">
    <source>
        <dbReference type="ARBA" id="ARBA00023163"/>
    </source>
</evidence>
<feature type="domain" description="HTH psq-type" evidence="8">
    <location>
        <begin position="511"/>
        <end position="563"/>
    </location>
</feature>
<protein>
    <submittedName>
        <fullName evidence="10">Ligand-dependent corepressor isoform X7</fullName>
    </submittedName>
</protein>
<dbReference type="RefSeq" id="XP_012683647.2">
    <property type="nucleotide sequence ID" value="XM_012828193.3"/>
</dbReference>
<feature type="region of interest" description="Disordered" evidence="7">
    <location>
        <begin position="265"/>
        <end position="319"/>
    </location>
</feature>
<keyword evidence="3 6" id="KW-0238">DNA-binding</keyword>
<feature type="region of interest" description="Disordered" evidence="7">
    <location>
        <begin position="491"/>
        <end position="515"/>
    </location>
</feature>
<evidence type="ECO:0000256" key="7">
    <source>
        <dbReference type="SAM" id="MobiDB-lite"/>
    </source>
</evidence>
<dbReference type="PANTHER" id="PTHR21545:SF14">
    <property type="entry name" value="LIGAND-DEPENDENT COREPRESSOR"/>
    <property type="match status" value="1"/>
</dbReference>
<evidence type="ECO:0000259" key="8">
    <source>
        <dbReference type="PROSITE" id="PS50960"/>
    </source>
</evidence>
<dbReference type="InterPro" id="IPR007889">
    <property type="entry name" value="HTH_Psq"/>
</dbReference>
<dbReference type="GeneID" id="105900820"/>
<feature type="compositionally biased region" description="Basic and acidic residues" evidence="7">
    <location>
        <begin position="290"/>
        <end position="300"/>
    </location>
</feature>
<evidence type="ECO:0000256" key="6">
    <source>
        <dbReference type="PROSITE-ProRule" id="PRU00320"/>
    </source>
</evidence>
<dbReference type="Gene3D" id="1.10.10.60">
    <property type="entry name" value="Homeodomain-like"/>
    <property type="match status" value="1"/>
</dbReference>
<keyword evidence="4" id="KW-0804">Transcription</keyword>
<proteinExistence type="predicted"/>
<dbReference type="PANTHER" id="PTHR21545">
    <property type="entry name" value="TRANSCRIPTION FACTOR MLR1/2"/>
    <property type="match status" value="1"/>
</dbReference>
<dbReference type="GO" id="GO:0006357">
    <property type="term" value="P:regulation of transcription by RNA polymerase II"/>
    <property type="evidence" value="ECO:0007669"/>
    <property type="project" value="TreeGrafter"/>
</dbReference>
<dbReference type="GO" id="GO:0005634">
    <property type="term" value="C:nucleus"/>
    <property type="evidence" value="ECO:0007669"/>
    <property type="project" value="UniProtKB-SubCell"/>
</dbReference>
<dbReference type="Pfam" id="PF05225">
    <property type="entry name" value="HTH_psq"/>
    <property type="match status" value="1"/>
</dbReference>
<gene>
    <name evidence="10" type="primary">wu:fc17b08</name>
</gene>
<feature type="region of interest" description="Disordered" evidence="7">
    <location>
        <begin position="565"/>
        <end position="607"/>
    </location>
</feature>
<keyword evidence="9" id="KW-1185">Reference proteome</keyword>
<dbReference type="KEGG" id="char:105900820"/>
<comment type="subcellular location">
    <subcellularLocation>
        <location evidence="1 6">Nucleus</location>
    </subcellularLocation>
</comment>
<feature type="region of interest" description="Disordered" evidence="7">
    <location>
        <begin position="182"/>
        <end position="219"/>
    </location>
</feature>
<evidence type="ECO:0000313" key="10">
    <source>
        <dbReference type="RefSeq" id="XP_012683647.2"/>
    </source>
</evidence>
<feature type="compositionally biased region" description="Basic and acidic residues" evidence="7">
    <location>
        <begin position="574"/>
        <end position="590"/>
    </location>
</feature>
<evidence type="ECO:0000256" key="1">
    <source>
        <dbReference type="ARBA" id="ARBA00004123"/>
    </source>
</evidence>
<dbReference type="GO" id="GO:0003677">
    <property type="term" value="F:DNA binding"/>
    <property type="evidence" value="ECO:0007669"/>
    <property type="project" value="UniProtKB-UniRule"/>
</dbReference>
<name>A0A6P3VX88_CLUHA</name>
<dbReference type="PROSITE" id="PS50960">
    <property type="entry name" value="HTH_PSQ"/>
    <property type="match status" value="1"/>
</dbReference>
<evidence type="ECO:0000256" key="3">
    <source>
        <dbReference type="ARBA" id="ARBA00023125"/>
    </source>
</evidence>
<evidence type="ECO:0000256" key="2">
    <source>
        <dbReference type="ARBA" id="ARBA00023015"/>
    </source>
</evidence>
<dbReference type="InterPro" id="IPR009057">
    <property type="entry name" value="Homeodomain-like_sf"/>
</dbReference>
<dbReference type="AlphaFoldDB" id="A0A6P3VX88"/>
<dbReference type="FunFam" id="1.10.10.60:FF:000019">
    <property type="entry name" value="Ligand-dependent corepressor isoform 1"/>
    <property type="match status" value="1"/>
</dbReference>
<evidence type="ECO:0000313" key="9">
    <source>
        <dbReference type="Proteomes" id="UP000515152"/>
    </source>
</evidence>
<sequence length="607" mass="67310">MRRKPPQTKRSVSVRVHVRIGRQKMASLCKRQQCMIERRGIRQDLDSWRYKLIQCVGFESILEGLFGSRLKDDLRLFKDCQPEGVSDWSFDENCLFCCLRREKVKEHLLGLNNDSLGSVARPLSFIKDQFNISNLEREAEEFLNAVLHRKDLPSFSDPDIPVVAREIMQRMIRQFAAEYTSKTSAAQGAPQPNGASDQSLLTTHSHTPAPAPAPAPAATAPATLTSARNPVLSQLLMAEQEAPLDLTVKKPDAIVCEQDGVLDLSTNKSRNKGAGSARAPTAPLVKGISPRRDHSSRDADDQPPPWSSRDDGMGEFDNHPSLLKLFTHSEPNLPGRNVTERQTEPLGLLKPKPLPSPLLRNESWTKPPFNLSKPLPNMAGIDHKGFSDLSETSVVPVRSPAALKSLQHKTEMGHSPPVGLKIPQVRGIDLSWSTHSNSSLHGYGLLMSSYSEDALGKKLHSIFPKHSRRGSMGGLHDEAGECLGSEAERAISGQPYSTSDPEADSSFKQPRKKRGRYRQYNMENLEEAIGVVMNGKMSVSKAQTVYGIPHSTLEYKVKERLGTLKNPPKKKLKLKTEDEHEEEVVVKCEPPELFEEASPSADVSKDE</sequence>
<organism evidence="9 10">
    <name type="scientific">Clupea harengus</name>
    <name type="common">Atlantic herring</name>
    <dbReference type="NCBI Taxonomy" id="7950"/>
    <lineage>
        <taxon>Eukaryota</taxon>
        <taxon>Metazoa</taxon>
        <taxon>Chordata</taxon>
        <taxon>Craniata</taxon>
        <taxon>Vertebrata</taxon>
        <taxon>Euteleostomi</taxon>
        <taxon>Actinopterygii</taxon>
        <taxon>Neopterygii</taxon>
        <taxon>Teleostei</taxon>
        <taxon>Clupei</taxon>
        <taxon>Clupeiformes</taxon>
        <taxon>Clupeoidei</taxon>
        <taxon>Clupeidae</taxon>
        <taxon>Clupea</taxon>
    </lineage>
</organism>
<reference evidence="10" key="1">
    <citation type="submission" date="2025-08" db="UniProtKB">
        <authorList>
            <consortium name="RefSeq"/>
        </authorList>
    </citation>
    <scope>IDENTIFICATION</scope>
</reference>
<accession>A0A6P3VX88</accession>
<keyword evidence="2" id="KW-0805">Transcription regulation</keyword>
<keyword evidence="5 6" id="KW-0539">Nucleus</keyword>
<feature type="compositionally biased region" description="Basic and acidic residues" evidence="7">
    <location>
        <begin position="308"/>
        <end position="318"/>
    </location>
</feature>
<evidence type="ECO:0000256" key="5">
    <source>
        <dbReference type="ARBA" id="ARBA00023242"/>
    </source>
</evidence>
<feature type="DNA-binding region" description="H-T-H motif" evidence="6">
    <location>
        <begin position="539"/>
        <end position="559"/>
    </location>
</feature>